<feature type="region of interest" description="Disordered" evidence="1">
    <location>
        <begin position="1"/>
        <end position="86"/>
    </location>
</feature>
<name>A0A842JMW6_9ACTN</name>
<evidence type="ECO:0000256" key="2">
    <source>
        <dbReference type="SAM" id="Phobius"/>
    </source>
</evidence>
<reference evidence="3 4" key="1">
    <citation type="submission" date="2020-08" db="EMBL/GenBank/DDBJ databases">
        <authorList>
            <person name="Liu C."/>
            <person name="Sun Q."/>
        </authorList>
    </citation>
    <scope>NUCLEOTIDE SEQUENCE [LARGE SCALE GENOMIC DNA]</scope>
    <source>
        <strain evidence="3 4">N22</strain>
    </source>
</reference>
<evidence type="ECO:0000313" key="4">
    <source>
        <dbReference type="Proteomes" id="UP000587396"/>
    </source>
</evidence>
<feature type="transmembrane region" description="Helical" evidence="2">
    <location>
        <begin position="97"/>
        <end position="116"/>
    </location>
</feature>
<evidence type="ECO:0000313" key="3">
    <source>
        <dbReference type="EMBL" id="MBC2890580.1"/>
    </source>
</evidence>
<gene>
    <name evidence="3" type="ORF">H7313_14685</name>
</gene>
<proteinExistence type="predicted"/>
<evidence type="ECO:0000256" key="1">
    <source>
        <dbReference type="SAM" id="MobiDB-lite"/>
    </source>
</evidence>
<keyword evidence="4" id="KW-1185">Reference proteome</keyword>
<keyword evidence="2" id="KW-0472">Membrane</keyword>
<accession>A0A842JMW6</accession>
<dbReference type="Proteomes" id="UP000587396">
    <property type="component" value="Unassembled WGS sequence"/>
</dbReference>
<keyword evidence="2" id="KW-0812">Transmembrane</keyword>
<dbReference type="RefSeq" id="WP_185906256.1">
    <property type="nucleotide sequence ID" value="NZ_JACMSE010000015.1"/>
</dbReference>
<feature type="compositionally biased region" description="Acidic residues" evidence="1">
    <location>
        <begin position="45"/>
        <end position="78"/>
    </location>
</feature>
<feature type="compositionally biased region" description="Low complexity" evidence="1">
    <location>
        <begin position="29"/>
        <end position="44"/>
    </location>
</feature>
<comment type="caution">
    <text evidence="3">The sequence shown here is derived from an EMBL/GenBank/DDBJ whole genome shotgun (WGS) entry which is preliminary data.</text>
</comment>
<dbReference type="EMBL" id="JACMSE010000015">
    <property type="protein sequence ID" value="MBC2890580.1"/>
    <property type="molecule type" value="Genomic_DNA"/>
</dbReference>
<dbReference type="AlphaFoldDB" id="A0A842JMW6"/>
<protein>
    <submittedName>
        <fullName evidence="3">SURF2 Surfeit locus protein 2</fullName>
    </submittedName>
</protein>
<sequence>MADEKAFSHITVSDDDEDDLVIEAGVRTASEPSASEPPEAVVEAEAAEQDEPPAEDPAPEPEPEADADDDEAEPEDDYREQRLDDLADTSMPVVQKVILAVALALIVVAVVYYFVFMR</sequence>
<keyword evidence="2" id="KW-1133">Transmembrane helix</keyword>
<organism evidence="3 4">
    <name type="scientific">Gordonibacter massiliensis</name>
    <name type="common">ex Traore et al. 2017</name>
    <dbReference type="NCBI Taxonomy" id="1841863"/>
    <lineage>
        <taxon>Bacteria</taxon>
        <taxon>Bacillati</taxon>
        <taxon>Actinomycetota</taxon>
        <taxon>Coriobacteriia</taxon>
        <taxon>Eggerthellales</taxon>
        <taxon>Eggerthellaceae</taxon>
        <taxon>Gordonibacter</taxon>
    </lineage>
</organism>